<feature type="chain" id="PRO_5001852810" evidence="1">
    <location>
        <begin position="30"/>
        <end position="282"/>
    </location>
</feature>
<protein>
    <submittedName>
        <fullName evidence="3">Transport-associated</fullName>
    </submittedName>
</protein>
<evidence type="ECO:0000313" key="3">
    <source>
        <dbReference type="EMBL" id="BAP57543.1"/>
    </source>
</evidence>
<proteinExistence type="predicted"/>
<feature type="signal peptide" evidence="1">
    <location>
        <begin position="1"/>
        <end position="29"/>
    </location>
</feature>
<evidence type="ECO:0000259" key="2">
    <source>
        <dbReference type="PROSITE" id="PS50914"/>
    </source>
</evidence>
<dbReference type="KEGG" id="tig:THII_3246"/>
<organism evidence="3 4">
    <name type="scientific">Thioploca ingrica</name>
    <dbReference type="NCBI Taxonomy" id="40754"/>
    <lineage>
        <taxon>Bacteria</taxon>
        <taxon>Pseudomonadati</taxon>
        <taxon>Pseudomonadota</taxon>
        <taxon>Gammaproteobacteria</taxon>
        <taxon>Thiotrichales</taxon>
        <taxon>Thiotrichaceae</taxon>
        <taxon>Thioploca</taxon>
    </lineage>
</organism>
<dbReference type="Pfam" id="PF04972">
    <property type="entry name" value="BON"/>
    <property type="match status" value="3"/>
</dbReference>
<dbReference type="Proteomes" id="UP000031623">
    <property type="component" value="Chromosome"/>
</dbReference>
<feature type="domain" description="BON" evidence="2">
    <location>
        <begin position="125"/>
        <end position="193"/>
    </location>
</feature>
<feature type="domain" description="BON" evidence="2">
    <location>
        <begin position="38"/>
        <end position="106"/>
    </location>
</feature>
<gene>
    <name evidence="3" type="ORF">THII_3246</name>
</gene>
<accession>A0A090AGY3</accession>
<dbReference type="InterPro" id="IPR014004">
    <property type="entry name" value="Transpt-assoc_nodulatn_dom_bac"/>
</dbReference>
<dbReference type="AlphaFoldDB" id="A0A090AGY3"/>
<feature type="domain" description="BON" evidence="2">
    <location>
        <begin position="212"/>
        <end position="281"/>
    </location>
</feature>
<dbReference type="SMART" id="SM00749">
    <property type="entry name" value="BON"/>
    <property type="match status" value="3"/>
</dbReference>
<keyword evidence="4" id="KW-1185">Reference proteome</keyword>
<dbReference type="InterPro" id="IPR007055">
    <property type="entry name" value="BON_dom"/>
</dbReference>
<name>A0A090AGY3_9GAMM</name>
<dbReference type="PROSITE" id="PS50914">
    <property type="entry name" value="BON"/>
    <property type="match status" value="3"/>
</dbReference>
<dbReference type="STRING" id="40754.THII_3246"/>
<evidence type="ECO:0000256" key="1">
    <source>
        <dbReference type="SAM" id="SignalP"/>
    </source>
</evidence>
<dbReference type="OrthoDB" id="9783990at2"/>
<dbReference type="InterPro" id="IPR051686">
    <property type="entry name" value="Lipoprotein_DolP"/>
</dbReference>
<evidence type="ECO:0000313" key="4">
    <source>
        <dbReference type="Proteomes" id="UP000031623"/>
    </source>
</evidence>
<reference evidence="3 4" key="1">
    <citation type="journal article" date="2014" name="ISME J.">
        <title>Ecophysiology of Thioploca ingrica as revealed by the complete genome sequence supplemented with proteomic evidence.</title>
        <authorList>
            <person name="Kojima H."/>
            <person name="Ogura Y."/>
            <person name="Yamamoto N."/>
            <person name="Togashi T."/>
            <person name="Mori H."/>
            <person name="Watanabe T."/>
            <person name="Nemoto F."/>
            <person name="Kurokawa K."/>
            <person name="Hayashi T."/>
            <person name="Fukui M."/>
        </authorList>
    </citation>
    <scope>NUCLEOTIDE SEQUENCE [LARGE SCALE GENOMIC DNA]</scope>
</reference>
<keyword evidence="1" id="KW-0732">Signal</keyword>
<dbReference type="Gene3D" id="3.30.1340.30">
    <property type="match status" value="3"/>
</dbReference>
<dbReference type="PANTHER" id="PTHR34606">
    <property type="entry name" value="BON DOMAIN-CONTAINING PROTEIN"/>
    <property type="match status" value="1"/>
</dbReference>
<dbReference type="PANTHER" id="PTHR34606:SF15">
    <property type="entry name" value="BON DOMAIN-CONTAINING PROTEIN"/>
    <property type="match status" value="1"/>
</dbReference>
<dbReference type="EMBL" id="AP014633">
    <property type="protein sequence ID" value="BAP57543.1"/>
    <property type="molecule type" value="Genomic_DNA"/>
</dbReference>
<sequence length="282" mass="29770">MHTEFKKSALTTSLLAALAISCNAGSAGAADTVAQNNLEARQEAQIQTTYDLSPYLRAIDLKVSVHGDKATLSGKVNENAGKELAERIALGANGIKSVDNQIVVDPEYVPPALTSPDRKYSEIVDDASITAVVKSKLLWSKHADGLSTDVDTNRGKVTLTGTAENTEAKAFAGQLARSTNGVRSVDNRLEIKPKAASDTSNGTMHNAGEAISDTWITTKVKSTFMYSSDVNSSDISVATSEGIVTLTGNLTSMSERNSAIELAQNLRGVKKVNADALIVTVN</sequence>
<dbReference type="PROSITE" id="PS51257">
    <property type="entry name" value="PROKAR_LIPOPROTEIN"/>
    <property type="match status" value="1"/>
</dbReference>
<dbReference type="HOGENOM" id="CLU_087923_0_0_6"/>